<gene>
    <name evidence="2" type="ORF">H2136_22640</name>
</gene>
<keyword evidence="1" id="KW-0175">Coiled coil</keyword>
<dbReference type="AlphaFoldDB" id="A0A926IYI4"/>
<protein>
    <submittedName>
        <fullName evidence="2">Uncharacterized protein</fullName>
    </submittedName>
</protein>
<reference evidence="2" key="1">
    <citation type="submission" date="2020-07" db="EMBL/GenBank/DDBJ databases">
        <title>Carbapenem Resistant Aeromonas hydrophila Carrying blacphA7 Isolated from Two Solid Organ Transplant Patients.</title>
        <authorList>
            <person name="Hilt E."/>
            <person name="Fitzwater S.P."/>
            <person name="Ward K."/>
            <person name="De St Maurice A."/>
            <person name="Chandrasekaran S."/>
            <person name="Garner O.B."/>
            <person name="Yang S."/>
        </authorList>
    </citation>
    <scope>NUCLEOTIDE SEQUENCE</scope>
    <source>
        <strain evidence="2">B-1</strain>
    </source>
</reference>
<organism evidence="2">
    <name type="scientific">Aeromonas hydrophila</name>
    <dbReference type="NCBI Taxonomy" id="644"/>
    <lineage>
        <taxon>Bacteria</taxon>
        <taxon>Pseudomonadati</taxon>
        <taxon>Pseudomonadota</taxon>
        <taxon>Gammaproteobacteria</taxon>
        <taxon>Aeromonadales</taxon>
        <taxon>Aeromonadaceae</taxon>
        <taxon>Aeromonas</taxon>
    </lineage>
</organism>
<evidence type="ECO:0000313" key="2">
    <source>
        <dbReference type="EMBL" id="MBC8674437.1"/>
    </source>
</evidence>
<accession>A0A926IYI4</accession>
<dbReference type="EMBL" id="JACLAN010000018">
    <property type="protein sequence ID" value="MBC8674437.1"/>
    <property type="molecule type" value="Genomic_DNA"/>
</dbReference>
<evidence type="ECO:0000256" key="1">
    <source>
        <dbReference type="SAM" id="Coils"/>
    </source>
</evidence>
<comment type="caution">
    <text evidence="2">The sequence shown here is derived from an EMBL/GenBank/DDBJ whole genome shotgun (WGS) entry which is preliminary data.</text>
</comment>
<sequence>MGFKDLPLLDTNNVQATLEASYQKLRSTWHDTTLEMQRLEEENNRLFIDAYGLQDELTPDVPLSEITLTCNPHYRYGGNLTDDERKPDCNLTLSPS</sequence>
<name>A0A926IYI4_AERHY</name>
<feature type="coiled-coil region" evidence="1">
    <location>
        <begin position="22"/>
        <end position="56"/>
    </location>
</feature>
<proteinExistence type="predicted"/>